<evidence type="ECO:0000256" key="2">
    <source>
        <dbReference type="ARBA" id="ARBA00022553"/>
    </source>
</evidence>
<accession>A0A173LHM2</accession>
<gene>
    <name evidence="4" type="ORF">BJL86_0972</name>
</gene>
<evidence type="ECO:0000313" key="4">
    <source>
        <dbReference type="EMBL" id="ANI91765.1"/>
    </source>
</evidence>
<dbReference type="Gene3D" id="1.10.1200.10">
    <property type="entry name" value="ACP-like"/>
    <property type="match status" value="1"/>
</dbReference>
<evidence type="ECO:0000313" key="5">
    <source>
        <dbReference type="Proteomes" id="UP000186104"/>
    </source>
</evidence>
<dbReference type="Pfam" id="PF00550">
    <property type="entry name" value="PP-binding"/>
    <property type="match status" value="1"/>
</dbReference>
<organism evidence="4 5">
    <name type="scientific">Dietzia timorensis</name>
    <dbReference type="NCBI Taxonomy" id="499555"/>
    <lineage>
        <taxon>Bacteria</taxon>
        <taxon>Bacillati</taxon>
        <taxon>Actinomycetota</taxon>
        <taxon>Actinomycetes</taxon>
        <taxon>Mycobacteriales</taxon>
        <taxon>Dietziaceae</taxon>
        <taxon>Dietzia</taxon>
    </lineage>
</organism>
<proteinExistence type="predicted"/>
<dbReference type="AlphaFoldDB" id="A0A173LHM2"/>
<dbReference type="InterPro" id="IPR009081">
    <property type="entry name" value="PP-bd_ACP"/>
</dbReference>
<dbReference type="InterPro" id="IPR036736">
    <property type="entry name" value="ACP-like_sf"/>
</dbReference>
<dbReference type="InterPro" id="IPR006162">
    <property type="entry name" value="Ppantetheine_attach_site"/>
</dbReference>
<dbReference type="STRING" id="499555.BJL86_0972"/>
<dbReference type="RefSeq" id="WP_067477971.1">
    <property type="nucleotide sequence ID" value="NZ_CP015961.1"/>
</dbReference>
<dbReference type="PROSITE" id="PS50075">
    <property type="entry name" value="CARRIER"/>
    <property type="match status" value="1"/>
</dbReference>
<evidence type="ECO:0000259" key="3">
    <source>
        <dbReference type="PROSITE" id="PS50075"/>
    </source>
</evidence>
<evidence type="ECO:0000256" key="1">
    <source>
        <dbReference type="ARBA" id="ARBA00022450"/>
    </source>
</evidence>
<dbReference type="EMBL" id="CP015961">
    <property type="protein sequence ID" value="ANI91765.1"/>
    <property type="molecule type" value="Genomic_DNA"/>
</dbReference>
<feature type="domain" description="Carrier" evidence="3">
    <location>
        <begin position="2"/>
        <end position="85"/>
    </location>
</feature>
<name>A0A173LHM2_9ACTN</name>
<dbReference type="PROSITE" id="PS00012">
    <property type="entry name" value="PHOSPHOPANTETHEINE"/>
    <property type="match status" value="1"/>
</dbReference>
<keyword evidence="1" id="KW-0596">Phosphopantetheine</keyword>
<dbReference type="KEGG" id="dtm:BJL86_0972"/>
<dbReference type="SUPFAM" id="SSF47336">
    <property type="entry name" value="ACP-like"/>
    <property type="match status" value="1"/>
</dbReference>
<reference evidence="4 5" key="1">
    <citation type="submission" date="2016-06" db="EMBL/GenBank/DDBJ databases">
        <title>Complete genome sequence of a saline-alkali tolerant type strain Dietzia timorensis ID05-A0528T.</title>
        <authorList>
            <person name="Wu X."/>
        </authorList>
    </citation>
    <scope>NUCLEOTIDE SEQUENCE [LARGE SCALE GENOMIC DNA]</scope>
    <source>
        <strain evidence="4 5">ID05-A0528</strain>
    </source>
</reference>
<protein>
    <recommendedName>
        <fullName evidence="3">Carrier domain-containing protein</fullName>
    </recommendedName>
</protein>
<keyword evidence="2" id="KW-0597">Phosphoprotein</keyword>
<keyword evidence="5" id="KW-1185">Reference proteome</keyword>
<sequence>MTDAAQARKRALDVVEAMAPNPPVGGLQPELRLIDDLGFDSLRLVELTMALEDALELDPIPQARLAGVMTVDAVQDLAAEMKGSGS</sequence>
<dbReference type="Proteomes" id="UP000186104">
    <property type="component" value="Chromosome"/>
</dbReference>
<dbReference type="OrthoDB" id="3395446at2"/>